<evidence type="ECO:0000259" key="5">
    <source>
        <dbReference type="Pfam" id="PF02884"/>
    </source>
</evidence>
<sequence length="720" mass="80341">MQELQVLYDRKIDFIIQDNIKNFEQIPIWMSTYSVDNGTWGDVDYTAGCSARRANWPAQQHFVRILTLASRSKYNNDTQYLPIISKAMDYWFSHNYQPDTCLDQGGFTNSTCPCGTSGFWNTNWFGQMILLPRLVSNTCLLLKPNLSATQLSNCTQVTQRVYDRIDSYVIGIGPMTGANMLDAATAVLNLGLLTDNQTTVSQALDRYYSQTQVIPETGVDGIKQDGSYLQHGAQLYNGNYGKDFINSVVVLYSQTANTTFAPPLPSQQAFQALLEGTEWMIVANTTNSSLLWEYSAIGRMVSFKASDKQASGGVAINMTRVMQATSSWTNASAIHEVVQRLTGLQNQTYSGQGRLMGTRAFPASDYLVHRNASYVTTLKMFSRRTSNSECNNNQNPFGFHLSDGAIYSYIDGDEYIDSFAAWDWNLVPGTTVDYGATPLECNFIQYYGNTTFVGSLAANAGGVAVMHYLNPMTGTLSWEKTFYFFHGFYVVQINSIQQSSGASVITTLDQSNLKGDVYVNGQLLSADSFANQDEQWHVWHNRVLYSIVNQTTPSRHLLKVNAAAHAVNDWATIGISQGQATQRLFTATVEHNSLQGLTYVVQLNTDKKQDQDIQSIVRLAEQNDDLQGRVRSAYHVKENILALAFWTKGSFSSPWHDGWTIQTNQPILIWLAPEDKGFLLTVADPTQLLRNVQITIASQEFNIELPQNRYAGNSISISVP</sequence>
<evidence type="ECO:0000256" key="1">
    <source>
        <dbReference type="ARBA" id="ARBA00006699"/>
    </source>
</evidence>
<dbReference type="Proteomes" id="UP000093000">
    <property type="component" value="Unassembled WGS sequence"/>
</dbReference>
<feature type="domain" description="Polysaccharide lyase 8 N-terminal alpha-helical" evidence="6">
    <location>
        <begin position="38"/>
        <end position="331"/>
    </location>
</feature>
<gene>
    <name evidence="7" type="primary">cslA_2</name>
    <name evidence="7" type="ORF">A0J61_07938</name>
</gene>
<dbReference type="SUPFAM" id="SSF48230">
    <property type="entry name" value="Chondroitin AC/alginate lyase"/>
    <property type="match status" value="1"/>
</dbReference>
<evidence type="ECO:0000259" key="6">
    <source>
        <dbReference type="Pfam" id="PF08124"/>
    </source>
</evidence>
<dbReference type="Gene3D" id="2.60.220.10">
    <property type="entry name" value="Polysaccharide lyase family 8-like, C-terminal"/>
    <property type="match status" value="1"/>
</dbReference>
<dbReference type="Pfam" id="PF02884">
    <property type="entry name" value="Lyase_8_C"/>
    <property type="match status" value="1"/>
</dbReference>
<dbReference type="OrthoDB" id="5980780at2759"/>
<dbReference type="GO" id="GO:0016837">
    <property type="term" value="F:carbon-oxygen lyase activity, acting on polysaccharides"/>
    <property type="evidence" value="ECO:0007669"/>
    <property type="project" value="UniProtKB-ARBA"/>
</dbReference>
<name>A0A1C7N4J1_9FUNG</name>
<dbReference type="InterPro" id="IPR014718">
    <property type="entry name" value="GH-type_carb-bd"/>
</dbReference>
<dbReference type="Pfam" id="PF02278">
    <property type="entry name" value="Lyase_8"/>
    <property type="match status" value="1"/>
</dbReference>
<dbReference type="GO" id="GO:0005576">
    <property type="term" value="C:extracellular region"/>
    <property type="evidence" value="ECO:0007669"/>
    <property type="project" value="InterPro"/>
</dbReference>
<comment type="similarity">
    <text evidence="1">Belongs to the polysaccharide lyase 8 family.</text>
</comment>
<dbReference type="InterPro" id="IPR012970">
    <property type="entry name" value="Lyase_8_alpha_N"/>
</dbReference>
<feature type="domain" description="Polysaccharide lyase family 8 central" evidence="4">
    <location>
        <begin position="359"/>
        <end position="601"/>
    </location>
</feature>
<evidence type="ECO:0000256" key="2">
    <source>
        <dbReference type="ARBA" id="ARBA00022729"/>
    </source>
</evidence>
<evidence type="ECO:0000313" key="8">
    <source>
        <dbReference type="Proteomes" id="UP000093000"/>
    </source>
</evidence>
<dbReference type="GO" id="GO:0005975">
    <property type="term" value="P:carbohydrate metabolic process"/>
    <property type="evidence" value="ECO:0007669"/>
    <property type="project" value="InterPro"/>
</dbReference>
<dbReference type="InterPro" id="IPR011071">
    <property type="entry name" value="Lyase_8-like_C"/>
</dbReference>
<evidence type="ECO:0000313" key="7">
    <source>
        <dbReference type="EMBL" id="OBZ84010.1"/>
    </source>
</evidence>
<dbReference type="InterPro" id="IPR038970">
    <property type="entry name" value="Lyase_8"/>
</dbReference>
<comment type="caution">
    <text evidence="7">The sequence shown here is derived from an EMBL/GenBank/DDBJ whole genome shotgun (WGS) entry which is preliminary data.</text>
</comment>
<organism evidence="7 8">
    <name type="scientific">Choanephora cucurbitarum</name>
    <dbReference type="NCBI Taxonomy" id="101091"/>
    <lineage>
        <taxon>Eukaryota</taxon>
        <taxon>Fungi</taxon>
        <taxon>Fungi incertae sedis</taxon>
        <taxon>Mucoromycota</taxon>
        <taxon>Mucoromycotina</taxon>
        <taxon>Mucoromycetes</taxon>
        <taxon>Mucorales</taxon>
        <taxon>Mucorineae</taxon>
        <taxon>Choanephoraceae</taxon>
        <taxon>Choanephoroideae</taxon>
        <taxon>Choanephora</taxon>
    </lineage>
</organism>
<dbReference type="InterPro" id="IPR004103">
    <property type="entry name" value="Lyase_8_C"/>
</dbReference>
<keyword evidence="2" id="KW-0732">Signal</keyword>
<dbReference type="PANTHER" id="PTHR38481">
    <property type="entry name" value="HYALURONATE LYASE"/>
    <property type="match status" value="1"/>
</dbReference>
<dbReference type="InterPro" id="IPR008929">
    <property type="entry name" value="Chondroitin_lyas"/>
</dbReference>
<dbReference type="InParanoid" id="A0A1C7N4J1"/>
<protein>
    <submittedName>
        <fullName evidence="7">Chondroitinase-AC</fullName>
    </submittedName>
</protein>
<dbReference type="InterPro" id="IPR011013">
    <property type="entry name" value="Gal_mutarotase_sf_dom"/>
</dbReference>
<dbReference type="Pfam" id="PF08124">
    <property type="entry name" value="Lyase_8_N"/>
    <property type="match status" value="1"/>
</dbReference>
<dbReference type="Gene3D" id="2.70.98.10">
    <property type="match status" value="1"/>
</dbReference>
<accession>A0A1C7N4J1</accession>
<proteinExistence type="inferred from homology"/>
<evidence type="ECO:0000259" key="4">
    <source>
        <dbReference type="Pfam" id="PF02278"/>
    </source>
</evidence>
<dbReference type="GO" id="GO:0030246">
    <property type="term" value="F:carbohydrate binding"/>
    <property type="evidence" value="ECO:0007669"/>
    <property type="project" value="InterPro"/>
</dbReference>
<reference evidence="7 8" key="1">
    <citation type="submission" date="2016-03" db="EMBL/GenBank/DDBJ databases">
        <title>Choanephora cucurbitarum.</title>
        <authorList>
            <person name="Min B."/>
            <person name="Park H."/>
            <person name="Park J.-H."/>
            <person name="Shin H.-D."/>
            <person name="Choi I.-G."/>
        </authorList>
    </citation>
    <scope>NUCLEOTIDE SEQUENCE [LARGE SCALE GENOMIC DNA]</scope>
    <source>
        <strain evidence="7 8">KUS-F28377</strain>
    </source>
</reference>
<dbReference type="PANTHER" id="PTHR38481:SF1">
    <property type="entry name" value="HYALURONATE LYASE"/>
    <property type="match status" value="1"/>
</dbReference>
<dbReference type="InterPro" id="IPR003159">
    <property type="entry name" value="Lyase_8_central_dom"/>
</dbReference>
<dbReference type="SUPFAM" id="SSF74650">
    <property type="entry name" value="Galactose mutarotase-like"/>
    <property type="match status" value="1"/>
</dbReference>
<keyword evidence="8" id="KW-1185">Reference proteome</keyword>
<feature type="domain" description="Polysaccharide lyase family 8 C-terminal" evidence="5">
    <location>
        <begin position="630"/>
        <end position="692"/>
    </location>
</feature>
<dbReference type="AlphaFoldDB" id="A0A1C7N4J1"/>
<dbReference type="SUPFAM" id="SSF49863">
    <property type="entry name" value="Hyaluronate lyase-like, C-terminal domain"/>
    <property type="match status" value="1"/>
</dbReference>
<keyword evidence="3" id="KW-0456">Lyase</keyword>
<dbReference type="Gene3D" id="1.50.10.100">
    <property type="entry name" value="Chondroitin AC/alginate lyase"/>
    <property type="match status" value="1"/>
</dbReference>
<evidence type="ECO:0000256" key="3">
    <source>
        <dbReference type="ARBA" id="ARBA00023239"/>
    </source>
</evidence>
<dbReference type="EMBL" id="LUGH01000569">
    <property type="protein sequence ID" value="OBZ84010.1"/>
    <property type="molecule type" value="Genomic_DNA"/>
</dbReference>